<gene>
    <name evidence="5" type="ORF">OBO34_02820</name>
</gene>
<keyword evidence="3" id="KW-0560">Oxidoreductase</keyword>
<organism evidence="5 6">
    <name type="scientific">Hominibacterium faecale</name>
    <dbReference type="NCBI Taxonomy" id="2839743"/>
    <lineage>
        <taxon>Bacteria</taxon>
        <taxon>Bacillati</taxon>
        <taxon>Bacillota</taxon>
        <taxon>Clostridia</taxon>
        <taxon>Peptostreptococcales</taxon>
        <taxon>Anaerovoracaceae</taxon>
        <taxon>Hominibacterium</taxon>
    </lineage>
</organism>
<dbReference type="Proteomes" id="UP001065549">
    <property type="component" value="Unassembled WGS sequence"/>
</dbReference>
<dbReference type="EMBL" id="JAOSHN010000001">
    <property type="protein sequence ID" value="MCU7377283.1"/>
    <property type="molecule type" value="Genomic_DNA"/>
</dbReference>
<protein>
    <submittedName>
        <fullName evidence="5">Alcohol dehydrogenase catalytic domain-containing protein</fullName>
    </submittedName>
</protein>
<dbReference type="InterPro" id="IPR002328">
    <property type="entry name" value="ADH_Zn_CS"/>
</dbReference>
<dbReference type="InterPro" id="IPR050129">
    <property type="entry name" value="Zn_alcohol_dh"/>
</dbReference>
<keyword evidence="1" id="KW-0479">Metal-binding</keyword>
<dbReference type="PANTHER" id="PTHR43401:SF2">
    <property type="entry name" value="L-THREONINE 3-DEHYDROGENASE"/>
    <property type="match status" value="1"/>
</dbReference>
<dbReference type="InterPro" id="IPR013154">
    <property type="entry name" value="ADH-like_N"/>
</dbReference>
<reference evidence="5" key="1">
    <citation type="submission" date="2022-09" db="EMBL/GenBank/DDBJ databases">
        <title>Culturomic study of gut microbiota in children with autism spectrum disorder.</title>
        <authorList>
            <person name="Efimov B.A."/>
            <person name="Chaplin A.V."/>
            <person name="Sokolova S.R."/>
            <person name="Pikina A.P."/>
            <person name="Korzhanova M."/>
            <person name="Belova V."/>
            <person name="Korostin D."/>
        </authorList>
    </citation>
    <scope>NUCLEOTIDE SEQUENCE</scope>
    <source>
        <strain evidence="5">ASD5510</strain>
    </source>
</reference>
<name>A0A9J6QRW1_9FIRM</name>
<dbReference type="RefSeq" id="WP_253020700.1">
    <property type="nucleotide sequence ID" value="NZ_JAOSHN010000001.1"/>
</dbReference>
<evidence type="ECO:0000313" key="5">
    <source>
        <dbReference type="EMBL" id="MCU7377283.1"/>
    </source>
</evidence>
<evidence type="ECO:0000256" key="1">
    <source>
        <dbReference type="ARBA" id="ARBA00022723"/>
    </source>
</evidence>
<dbReference type="Gene3D" id="3.90.180.10">
    <property type="entry name" value="Medium-chain alcohol dehydrogenases, catalytic domain"/>
    <property type="match status" value="1"/>
</dbReference>
<sequence length="193" mass="20951">MKALILKDKMQFVYGDVPKPVPAKNEVLIRIKAVSVCGSDIAGSDGSTGRRRPPIVMGHEASGIIEETGSKATRFAKGDRVTFDSTIYCGTCRFCRSGRVNLCDNRRVLGVSCQEYRQHGAFCQYIALPEHIVYKLPDNVTISITCGRGAAKALDAAGAQSTFCQAVQCLQKGGIFVTLANLENAFPSIFPKW</sequence>
<comment type="caution">
    <text evidence="5">The sequence shown here is derived from an EMBL/GenBank/DDBJ whole genome shotgun (WGS) entry which is preliminary data.</text>
</comment>
<keyword evidence="6" id="KW-1185">Reference proteome</keyword>
<feature type="domain" description="Alcohol dehydrogenase-like N-terminal" evidence="4">
    <location>
        <begin position="24"/>
        <end position="138"/>
    </location>
</feature>
<dbReference type="PANTHER" id="PTHR43401">
    <property type="entry name" value="L-THREONINE 3-DEHYDROGENASE"/>
    <property type="match status" value="1"/>
</dbReference>
<dbReference type="Pfam" id="PF08240">
    <property type="entry name" value="ADH_N"/>
    <property type="match status" value="1"/>
</dbReference>
<dbReference type="GO" id="GO:0016491">
    <property type="term" value="F:oxidoreductase activity"/>
    <property type="evidence" value="ECO:0007669"/>
    <property type="project" value="UniProtKB-KW"/>
</dbReference>
<dbReference type="AlphaFoldDB" id="A0A9J6QRW1"/>
<accession>A0A9J6QRW1</accession>
<dbReference type="GO" id="GO:0008270">
    <property type="term" value="F:zinc ion binding"/>
    <property type="evidence" value="ECO:0007669"/>
    <property type="project" value="InterPro"/>
</dbReference>
<keyword evidence="2" id="KW-0862">Zinc</keyword>
<dbReference type="SUPFAM" id="SSF50129">
    <property type="entry name" value="GroES-like"/>
    <property type="match status" value="1"/>
</dbReference>
<dbReference type="PROSITE" id="PS00059">
    <property type="entry name" value="ADH_ZINC"/>
    <property type="match status" value="1"/>
</dbReference>
<evidence type="ECO:0000259" key="4">
    <source>
        <dbReference type="Pfam" id="PF08240"/>
    </source>
</evidence>
<evidence type="ECO:0000256" key="2">
    <source>
        <dbReference type="ARBA" id="ARBA00022833"/>
    </source>
</evidence>
<dbReference type="InterPro" id="IPR011032">
    <property type="entry name" value="GroES-like_sf"/>
</dbReference>
<evidence type="ECO:0000313" key="6">
    <source>
        <dbReference type="Proteomes" id="UP001065549"/>
    </source>
</evidence>
<evidence type="ECO:0000256" key="3">
    <source>
        <dbReference type="ARBA" id="ARBA00023002"/>
    </source>
</evidence>
<proteinExistence type="predicted"/>